<keyword evidence="2" id="KW-0560">Oxidoreductase</keyword>
<comment type="cofactor">
    <cofactor evidence="1">
        <name>thiamine diphosphate</name>
        <dbReference type="ChEBI" id="CHEBI:58937"/>
    </cofactor>
</comment>
<protein>
    <submittedName>
        <fullName evidence="6">Pyruvate dehydrogenase (Acetyl-transferring) E1 component subunit alpha</fullName>
    </submittedName>
</protein>
<comment type="caution">
    <text evidence="6">The sequence shown here is derived from an EMBL/GenBank/DDBJ whole genome shotgun (WGS) entry which is preliminary data.</text>
</comment>
<dbReference type="SUPFAM" id="SSF52518">
    <property type="entry name" value="Thiamin diphosphate-binding fold (THDP-binding)"/>
    <property type="match status" value="1"/>
</dbReference>
<dbReference type="RefSeq" id="WP_255926193.1">
    <property type="nucleotide sequence ID" value="NZ_JANFNH010000005.1"/>
</dbReference>
<organism evidence="6 7">
    <name type="scientific">Streptantibioticus rubrisoli</name>
    <dbReference type="NCBI Taxonomy" id="1387313"/>
    <lineage>
        <taxon>Bacteria</taxon>
        <taxon>Bacillati</taxon>
        <taxon>Actinomycetota</taxon>
        <taxon>Actinomycetes</taxon>
        <taxon>Kitasatosporales</taxon>
        <taxon>Streptomycetaceae</taxon>
        <taxon>Streptantibioticus</taxon>
    </lineage>
</organism>
<accession>A0ABT1PA00</accession>
<keyword evidence="7" id="KW-1185">Reference proteome</keyword>
<name>A0ABT1PA00_9ACTN</name>
<feature type="region of interest" description="Disordered" evidence="4">
    <location>
        <begin position="1"/>
        <end position="60"/>
    </location>
</feature>
<evidence type="ECO:0000313" key="7">
    <source>
        <dbReference type="Proteomes" id="UP001206206"/>
    </source>
</evidence>
<evidence type="ECO:0000256" key="4">
    <source>
        <dbReference type="SAM" id="MobiDB-lite"/>
    </source>
</evidence>
<feature type="domain" description="Dehydrogenase E1 component" evidence="5">
    <location>
        <begin position="85"/>
        <end position="347"/>
    </location>
</feature>
<dbReference type="Pfam" id="PF00676">
    <property type="entry name" value="E1_dh"/>
    <property type="match status" value="1"/>
</dbReference>
<sequence length="396" mass="42601">MARLSPPSPAAAGPAKRSARPAPKPPEAAGSGHTPPPGWHARIDPAPLLPEPEPYRLLGTPAARDLDPALLRRLYEELVRGRRYNRQATALTQQGRLAVYPSSTGQEACQVAAALALRPQDWLFPSYRDTLAVVARGVDPVQALTLLRGDWHTGYDPRARHVAPLCTPLATQLPHAVGLAHAARLAGDDTVALAMVGDGGTSEGDFHEALNFAAVWRAPVVFLIQNNGFAISVPLEKQTAAPSLAHKAVGYGMPGRLVDGNDAPAVHQVLTEAIERAAAGGGPTLVEAVTYRIDAHTNADDATRYRDAAEVEAWCAHDPIDLLERELRDRNLIDDAESKAVADGAEALAARLREEMNADPVLDPMELFDHVYAEQTTQLREQAAQLRAELDAEEDR</sequence>
<dbReference type="InterPro" id="IPR029061">
    <property type="entry name" value="THDP-binding"/>
</dbReference>
<dbReference type="InterPro" id="IPR050771">
    <property type="entry name" value="Alpha-ketoacid_DH_E1_comp"/>
</dbReference>
<dbReference type="Proteomes" id="UP001206206">
    <property type="component" value="Unassembled WGS sequence"/>
</dbReference>
<evidence type="ECO:0000259" key="5">
    <source>
        <dbReference type="Pfam" id="PF00676"/>
    </source>
</evidence>
<gene>
    <name evidence="6" type="primary">pdhA</name>
    <name evidence="6" type="ORF">NON19_09200</name>
</gene>
<evidence type="ECO:0000256" key="3">
    <source>
        <dbReference type="ARBA" id="ARBA00023052"/>
    </source>
</evidence>
<evidence type="ECO:0000313" key="6">
    <source>
        <dbReference type="EMBL" id="MCQ4042207.1"/>
    </source>
</evidence>
<dbReference type="NCBIfam" id="TIGR03181">
    <property type="entry name" value="PDH_E1_alph_x"/>
    <property type="match status" value="1"/>
</dbReference>
<dbReference type="InterPro" id="IPR001017">
    <property type="entry name" value="DH_E1"/>
</dbReference>
<evidence type="ECO:0000256" key="1">
    <source>
        <dbReference type="ARBA" id="ARBA00001964"/>
    </source>
</evidence>
<proteinExistence type="predicted"/>
<dbReference type="CDD" id="cd02000">
    <property type="entry name" value="TPP_E1_PDC_ADC_BCADC"/>
    <property type="match status" value="1"/>
</dbReference>
<dbReference type="PANTHER" id="PTHR43380:SF1">
    <property type="entry name" value="2-OXOISOVALERATE DEHYDROGENASE SUBUNIT ALPHA, MITOCHONDRIAL"/>
    <property type="match status" value="1"/>
</dbReference>
<keyword evidence="3" id="KW-0786">Thiamine pyrophosphate</keyword>
<evidence type="ECO:0000256" key="2">
    <source>
        <dbReference type="ARBA" id="ARBA00023002"/>
    </source>
</evidence>
<dbReference type="PANTHER" id="PTHR43380">
    <property type="entry name" value="2-OXOISOVALERATE DEHYDROGENASE SUBUNIT ALPHA, MITOCHONDRIAL"/>
    <property type="match status" value="1"/>
</dbReference>
<dbReference type="InterPro" id="IPR017596">
    <property type="entry name" value="PdhA/BkdA"/>
</dbReference>
<dbReference type="Gene3D" id="3.40.50.970">
    <property type="match status" value="1"/>
</dbReference>
<dbReference type="EMBL" id="JANFNH010000005">
    <property type="protein sequence ID" value="MCQ4042207.1"/>
    <property type="molecule type" value="Genomic_DNA"/>
</dbReference>
<keyword evidence="6" id="KW-0670">Pyruvate</keyword>
<reference evidence="6 7" key="1">
    <citation type="submission" date="2022-06" db="EMBL/GenBank/DDBJ databases">
        <title>Draft genome sequence of type strain Streptomyces rubrisoli DSM 42083.</title>
        <authorList>
            <person name="Duangmal K."/>
            <person name="Klaysubun C."/>
        </authorList>
    </citation>
    <scope>NUCLEOTIDE SEQUENCE [LARGE SCALE GENOMIC DNA]</scope>
    <source>
        <strain evidence="6 7">DSM 42083</strain>
    </source>
</reference>